<accession>A0ABY5AGY4</accession>
<evidence type="ECO:0000256" key="1">
    <source>
        <dbReference type="ARBA" id="ARBA00004651"/>
    </source>
</evidence>
<protein>
    <submittedName>
        <fullName evidence="8">Type II secretion system F family protein</fullName>
    </submittedName>
</protein>
<evidence type="ECO:0000313" key="8">
    <source>
        <dbReference type="EMBL" id="USR78956.1"/>
    </source>
</evidence>
<evidence type="ECO:0000256" key="5">
    <source>
        <dbReference type="ARBA" id="ARBA00023136"/>
    </source>
</evidence>
<dbReference type="EMBL" id="CP099547">
    <property type="protein sequence ID" value="USR78956.1"/>
    <property type="molecule type" value="Genomic_DNA"/>
</dbReference>
<dbReference type="InterPro" id="IPR042094">
    <property type="entry name" value="T2SS_GspF_sf"/>
</dbReference>
<dbReference type="Proteomes" id="UP001056109">
    <property type="component" value="Chromosome"/>
</dbReference>
<name>A0ABY5AGY4_9ACTO</name>
<dbReference type="PANTHER" id="PTHR35007:SF1">
    <property type="entry name" value="PILUS ASSEMBLY PROTEIN"/>
    <property type="match status" value="1"/>
</dbReference>
<evidence type="ECO:0000256" key="4">
    <source>
        <dbReference type="ARBA" id="ARBA00022989"/>
    </source>
</evidence>
<dbReference type="Gene3D" id="1.20.81.30">
    <property type="entry name" value="Type II secretion system (T2SS), domain F"/>
    <property type="match status" value="1"/>
</dbReference>
<feature type="domain" description="Type II secretion system protein GspF" evidence="7">
    <location>
        <begin position="156"/>
        <end position="281"/>
    </location>
</feature>
<reference evidence="8" key="1">
    <citation type="submission" date="2022-06" db="EMBL/GenBank/DDBJ databases">
        <title>Complete Genome Sequence of Arcanobacterium pinnipediorum strain DSM 28752 isolated from a harbour seal.</title>
        <authorList>
            <person name="Borowiak M."/>
            <person name="Kreitlow A."/>
            <person name="Alssahen M."/>
            <person name="Malorny B."/>
            <person name="Laemmler C."/>
            <person name="Prenger-Berninghoff E."/>
            <person name="Siebert U."/>
            <person name="Ploetz M."/>
            <person name="Abdulmawjood A."/>
        </authorList>
    </citation>
    <scope>NUCLEOTIDE SEQUENCE</scope>
    <source>
        <strain evidence="8">DSM 28752</strain>
    </source>
</reference>
<keyword evidence="9" id="KW-1185">Reference proteome</keyword>
<feature type="transmembrane region" description="Helical" evidence="6">
    <location>
        <begin position="6"/>
        <end position="25"/>
    </location>
</feature>
<dbReference type="InterPro" id="IPR018076">
    <property type="entry name" value="T2SS_GspF_dom"/>
</dbReference>
<keyword evidence="4 6" id="KW-1133">Transmembrane helix</keyword>
<dbReference type="PANTHER" id="PTHR35007">
    <property type="entry name" value="INTEGRAL MEMBRANE PROTEIN-RELATED"/>
    <property type="match status" value="1"/>
</dbReference>
<evidence type="ECO:0000256" key="6">
    <source>
        <dbReference type="SAM" id="Phobius"/>
    </source>
</evidence>
<dbReference type="Pfam" id="PF00482">
    <property type="entry name" value="T2SSF"/>
    <property type="match status" value="1"/>
</dbReference>
<keyword evidence="2" id="KW-1003">Cell membrane</keyword>
<feature type="transmembrane region" description="Helical" evidence="6">
    <location>
        <begin position="264"/>
        <end position="285"/>
    </location>
</feature>
<comment type="subcellular location">
    <subcellularLocation>
        <location evidence="1">Cell membrane</location>
        <topology evidence="1">Multi-pass membrane protein</topology>
    </subcellularLocation>
</comment>
<sequence>MISTVILGMVCGCGVFLILIGLFTARKSLSVRILSHVATRTHRPRSRSSFERFTALIMGVIEKLGSTRASVAKRLMVLGNESVEDFRLTQLQWGGGGLIVGVLVGLSLVSRGYPPVIVIVVALLCALGGALWLDSRLSAQVKKTSQLYTRQLPDVIELIALAVSSGEPVRPAIERVVRLGSGPLIDQFATTLSHVHAGLSLSEALGELAIRTDNRNIARFTDSLISAMEQGGGLAQTLHHQARDARDASRRELLEAGGKAEISMMVPVVFLILPITVLFTIFPALHQLKFT</sequence>
<keyword evidence="3 6" id="KW-0812">Transmembrane</keyword>
<organism evidence="8 9">
    <name type="scientific">Arcanobacterium pinnipediorum</name>
    <dbReference type="NCBI Taxonomy" id="1503041"/>
    <lineage>
        <taxon>Bacteria</taxon>
        <taxon>Bacillati</taxon>
        <taxon>Actinomycetota</taxon>
        <taxon>Actinomycetes</taxon>
        <taxon>Actinomycetales</taxon>
        <taxon>Actinomycetaceae</taxon>
        <taxon>Arcanobacterium</taxon>
    </lineage>
</organism>
<evidence type="ECO:0000256" key="3">
    <source>
        <dbReference type="ARBA" id="ARBA00022692"/>
    </source>
</evidence>
<evidence type="ECO:0000313" key="9">
    <source>
        <dbReference type="Proteomes" id="UP001056109"/>
    </source>
</evidence>
<evidence type="ECO:0000256" key="2">
    <source>
        <dbReference type="ARBA" id="ARBA00022475"/>
    </source>
</evidence>
<evidence type="ECO:0000259" key="7">
    <source>
        <dbReference type="Pfam" id="PF00482"/>
    </source>
</evidence>
<gene>
    <name evidence="8" type="ORF">NG665_06070</name>
</gene>
<proteinExistence type="predicted"/>
<feature type="transmembrane region" description="Helical" evidence="6">
    <location>
        <begin position="91"/>
        <end position="109"/>
    </location>
</feature>
<dbReference type="RefSeq" id="WP_252672814.1">
    <property type="nucleotide sequence ID" value="NZ_CP099547.1"/>
</dbReference>
<keyword evidence="5 6" id="KW-0472">Membrane</keyword>
<feature type="transmembrane region" description="Helical" evidence="6">
    <location>
        <begin position="115"/>
        <end position="133"/>
    </location>
</feature>